<dbReference type="OrthoDB" id="3775889at2759"/>
<gene>
    <name evidence="2" type="ORF">K460DRAFT_275235</name>
</gene>
<reference evidence="2" key="1">
    <citation type="submission" date="2020-01" db="EMBL/GenBank/DDBJ databases">
        <authorList>
            <consortium name="DOE Joint Genome Institute"/>
            <person name="Haridas S."/>
            <person name="Albert R."/>
            <person name="Binder M."/>
            <person name="Bloem J."/>
            <person name="Labutti K."/>
            <person name="Salamov A."/>
            <person name="Andreopoulos B."/>
            <person name="Baker S.E."/>
            <person name="Barry K."/>
            <person name="Bills G."/>
            <person name="Bluhm B.H."/>
            <person name="Cannon C."/>
            <person name="Castanera R."/>
            <person name="Culley D.E."/>
            <person name="Daum C."/>
            <person name="Ezra D."/>
            <person name="Gonzalez J.B."/>
            <person name="Henrissat B."/>
            <person name="Kuo A."/>
            <person name="Liang C."/>
            <person name="Lipzen A."/>
            <person name="Lutzoni F."/>
            <person name="Magnuson J."/>
            <person name="Mondo S."/>
            <person name="Nolan M."/>
            <person name="Ohm R."/>
            <person name="Pangilinan J."/>
            <person name="Park H.-J."/>
            <person name="Ramirez L."/>
            <person name="Alfaro M."/>
            <person name="Sun H."/>
            <person name="Tritt A."/>
            <person name="Yoshinaga Y."/>
            <person name="Zwiers L.-H."/>
            <person name="Turgeon B.G."/>
            <person name="Goodwin S.B."/>
            <person name="Spatafora J.W."/>
            <person name="Crous P.W."/>
            <person name="Grigoriev I.V."/>
        </authorList>
    </citation>
    <scope>NUCLEOTIDE SEQUENCE</scope>
    <source>
        <strain evidence="2">CBS 394.84</strain>
    </source>
</reference>
<sequence length="239" mass="26557">MGYFALNTAATSKKSTLGGGLKGWKPITPPPTPPSASPTSTPPRSPLPWRRYSSSPSSGESQAPWAQSRNWRTGAPLQPSKVTSLPKYDDNLPGNVVFLPVQLPPSGSIIYEKLGGDENENPWGHPAVITGMFLDDDGKECVYIRLCTSFGSQRVEDHRKPEHWKFFVLADNMEDIRPHPHTRLATLEPGSGKFPKRTYVNIGRNAEYSIEFAHLEKWGQTPVKFDAESTQLIAKNRPY</sequence>
<evidence type="ECO:0000313" key="3">
    <source>
        <dbReference type="Proteomes" id="UP000800039"/>
    </source>
</evidence>
<dbReference type="Proteomes" id="UP000800039">
    <property type="component" value="Unassembled WGS sequence"/>
</dbReference>
<proteinExistence type="predicted"/>
<keyword evidence="3" id="KW-1185">Reference proteome</keyword>
<feature type="region of interest" description="Disordered" evidence="1">
    <location>
        <begin position="1"/>
        <end position="78"/>
    </location>
</feature>
<dbReference type="RefSeq" id="XP_040792504.1">
    <property type="nucleotide sequence ID" value="XM_040928022.1"/>
</dbReference>
<accession>A0A9P4GRW9</accession>
<organism evidence="2 3">
    <name type="scientific">Cucurbitaria berberidis CBS 394.84</name>
    <dbReference type="NCBI Taxonomy" id="1168544"/>
    <lineage>
        <taxon>Eukaryota</taxon>
        <taxon>Fungi</taxon>
        <taxon>Dikarya</taxon>
        <taxon>Ascomycota</taxon>
        <taxon>Pezizomycotina</taxon>
        <taxon>Dothideomycetes</taxon>
        <taxon>Pleosporomycetidae</taxon>
        <taxon>Pleosporales</taxon>
        <taxon>Pleosporineae</taxon>
        <taxon>Cucurbitariaceae</taxon>
        <taxon>Cucurbitaria</taxon>
    </lineage>
</organism>
<dbReference type="AlphaFoldDB" id="A0A9P4GRW9"/>
<evidence type="ECO:0000256" key="1">
    <source>
        <dbReference type="SAM" id="MobiDB-lite"/>
    </source>
</evidence>
<dbReference type="EMBL" id="ML976614">
    <property type="protein sequence ID" value="KAF1849941.1"/>
    <property type="molecule type" value="Genomic_DNA"/>
</dbReference>
<comment type="caution">
    <text evidence="2">The sequence shown here is derived from an EMBL/GenBank/DDBJ whole genome shotgun (WGS) entry which is preliminary data.</text>
</comment>
<protein>
    <submittedName>
        <fullName evidence="2">Uncharacterized protein</fullName>
    </submittedName>
</protein>
<name>A0A9P4GRW9_9PLEO</name>
<feature type="compositionally biased region" description="Low complexity" evidence="1">
    <location>
        <begin position="47"/>
        <end position="64"/>
    </location>
</feature>
<feature type="compositionally biased region" description="Pro residues" evidence="1">
    <location>
        <begin position="27"/>
        <end position="46"/>
    </location>
</feature>
<dbReference type="GeneID" id="63845275"/>
<evidence type="ECO:0000313" key="2">
    <source>
        <dbReference type="EMBL" id="KAF1849941.1"/>
    </source>
</evidence>